<dbReference type="OrthoDB" id="9956079at2"/>
<keyword evidence="2" id="KW-1185">Reference proteome</keyword>
<evidence type="ECO:0000313" key="1">
    <source>
        <dbReference type="EMBL" id="TCJ01054.1"/>
    </source>
</evidence>
<evidence type="ECO:0000313" key="2">
    <source>
        <dbReference type="Proteomes" id="UP000293846"/>
    </source>
</evidence>
<dbReference type="EMBL" id="SJTH01000086">
    <property type="protein sequence ID" value="TCJ01054.1"/>
    <property type="molecule type" value="Genomic_DNA"/>
</dbReference>
<dbReference type="AlphaFoldDB" id="A0A4R1ANZ1"/>
<comment type="caution">
    <text evidence="1">The sequence shown here is derived from an EMBL/GenBank/DDBJ whole genome shotgun (WGS) entry which is preliminary data.</text>
</comment>
<name>A0A4R1ANZ1_9BACI</name>
<sequence length="72" mass="8044">MFKGKKEMVRTVFNNVHEANINPVKRFYGTISTSNGSLLVTHESISRSEAVAIFEEEARLSGGRLDKYIGVL</sequence>
<dbReference type="RefSeq" id="WP_131239375.1">
    <property type="nucleotide sequence ID" value="NZ_SJTH01000086.1"/>
</dbReference>
<protein>
    <submittedName>
        <fullName evidence="1">Uncharacterized protein</fullName>
    </submittedName>
</protein>
<organism evidence="1 2">
    <name type="scientific">Cytobacillus praedii</name>
    <dbReference type="NCBI Taxonomy" id="1742358"/>
    <lineage>
        <taxon>Bacteria</taxon>
        <taxon>Bacillati</taxon>
        <taxon>Bacillota</taxon>
        <taxon>Bacilli</taxon>
        <taxon>Bacillales</taxon>
        <taxon>Bacillaceae</taxon>
        <taxon>Cytobacillus</taxon>
    </lineage>
</organism>
<gene>
    <name evidence="1" type="ORF">E0Y62_25895</name>
</gene>
<reference evidence="1 2" key="1">
    <citation type="submission" date="2019-03" db="EMBL/GenBank/DDBJ databases">
        <authorList>
            <person name="Jensen L."/>
            <person name="Storgaard J."/>
            <person name="Sulaj E."/>
            <person name="Schramm A."/>
            <person name="Marshall I.P.G."/>
        </authorList>
    </citation>
    <scope>NUCLEOTIDE SEQUENCE [LARGE SCALE GENOMIC DNA]</scope>
    <source>
        <strain evidence="1 2">2017H2G3</strain>
    </source>
</reference>
<proteinExistence type="predicted"/>
<accession>A0A4R1ANZ1</accession>
<dbReference type="Proteomes" id="UP000293846">
    <property type="component" value="Unassembled WGS sequence"/>
</dbReference>